<dbReference type="PANTHER" id="PTHR11361:SF34">
    <property type="entry name" value="DNA MISMATCH REPAIR PROTEIN MSH1, MITOCHONDRIAL"/>
    <property type="match status" value="1"/>
</dbReference>
<dbReference type="SMART" id="SM00534">
    <property type="entry name" value="MUTSac"/>
    <property type="match status" value="1"/>
</dbReference>
<keyword evidence="7 9" id="KW-0234">DNA repair</keyword>
<dbReference type="InterPro" id="IPR036187">
    <property type="entry name" value="DNA_mismatch_repair_MutS_sf"/>
</dbReference>
<dbReference type="EMBL" id="DSIY01000026">
    <property type="protein sequence ID" value="HEG90051.1"/>
    <property type="molecule type" value="Genomic_DNA"/>
</dbReference>
<dbReference type="PIRSF" id="PIRSF037677">
    <property type="entry name" value="DNA_mis_repair_Msh6"/>
    <property type="match status" value="1"/>
</dbReference>
<dbReference type="Pfam" id="PF01624">
    <property type="entry name" value="MutS_I"/>
    <property type="match status" value="1"/>
</dbReference>
<dbReference type="SMART" id="SM00533">
    <property type="entry name" value="MUTSd"/>
    <property type="match status" value="1"/>
</dbReference>
<evidence type="ECO:0000256" key="10">
    <source>
        <dbReference type="RuleBase" id="RU003756"/>
    </source>
</evidence>
<dbReference type="CDD" id="cd03284">
    <property type="entry name" value="ABC_MutS1"/>
    <property type="match status" value="1"/>
</dbReference>
<evidence type="ECO:0000256" key="4">
    <source>
        <dbReference type="ARBA" id="ARBA00022763"/>
    </source>
</evidence>
<evidence type="ECO:0000313" key="13">
    <source>
        <dbReference type="EMBL" id="HEG90051.1"/>
    </source>
</evidence>
<dbReference type="SUPFAM" id="SSF52540">
    <property type="entry name" value="P-loop containing nucleoside triphosphate hydrolases"/>
    <property type="match status" value="1"/>
</dbReference>
<dbReference type="GO" id="GO:0030983">
    <property type="term" value="F:mismatched DNA binding"/>
    <property type="evidence" value="ECO:0007669"/>
    <property type="project" value="InterPro"/>
</dbReference>
<dbReference type="Gene3D" id="3.40.50.300">
    <property type="entry name" value="P-loop containing nucleotide triphosphate hydrolases"/>
    <property type="match status" value="1"/>
</dbReference>
<evidence type="ECO:0000256" key="9">
    <source>
        <dbReference type="HAMAP-Rule" id="MF_00096"/>
    </source>
</evidence>
<evidence type="ECO:0000256" key="1">
    <source>
        <dbReference type="ARBA" id="ARBA00006271"/>
    </source>
</evidence>
<evidence type="ECO:0000259" key="12">
    <source>
        <dbReference type="PROSITE" id="PS00486"/>
    </source>
</evidence>
<dbReference type="GO" id="GO:0005524">
    <property type="term" value="F:ATP binding"/>
    <property type="evidence" value="ECO:0007669"/>
    <property type="project" value="UniProtKB-UniRule"/>
</dbReference>
<dbReference type="Gene3D" id="3.30.420.110">
    <property type="entry name" value="MutS, connector domain"/>
    <property type="match status" value="1"/>
</dbReference>
<evidence type="ECO:0000256" key="5">
    <source>
        <dbReference type="ARBA" id="ARBA00022840"/>
    </source>
</evidence>
<dbReference type="FunFam" id="3.40.50.300:FF:000870">
    <property type="entry name" value="MutS protein homolog 4"/>
    <property type="match status" value="1"/>
</dbReference>
<dbReference type="Gene3D" id="1.10.1420.10">
    <property type="match status" value="2"/>
</dbReference>
<dbReference type="InterPro" id="IPR036678">
    <property type="entry name" value="MutS_con_dom_sf"/>
</dbReference>
<dbReference type="Pfam" id="PF05188">
    <property type="entry name" value="MutS_II"/>
    <property type="match status" value="1"/>
</dbReference>
<comment type="similarity">
    <text evidence="1 9 10">Belongs to the DNA mismatch repair MutS family.</text>
</comment>
<dbReference type="SUPFAM" id="SSF53150">
    <property type="entry name" value="DNA repair protein MutS, domain II"/>
    <property type="match status" value="1"/>
</dbReference>
<keyword evidence="3 9" id="KW-0547">Nucleotide-binding</keyword>
<dbReference type="InterPro" id="IPR000432">
    <property type="entry name" value="DNA_mismatch_repair_MutS_C"/>
</dbReference>
<feature type="binding site" evidence="9">
    <location>
        <begin position="630"/>
        <end position="637"/>
    </location>
    <ligand>
        <name>ATP</name>
        <dbReference type="ChEBI" id="CHEBI:30616"/>
    </ligand>
</feature>
<comment type="function">
    <text evidence="8 9">This protein is involved in the repair of mismatches in DNA. It is possible that it carries out the mismatch recognition step. This protein has a weak ATPase activity.</text>
</comment>
<comment type="caution">
    <text evidence="13">The sequence shown here is derived from an EMBL/GenBank/DDBJ whole genome shotgun (WGS) entry which is preliminary data.</text>
</comment>
<dbReference type="InterPro" id="IPR005748">
    <property type="entry name" value="DNA_mismatch_repair_MutS"/>
</dbReference>
<evidence type="ECO:0000256" key="8">
    <source>
        <dbReference type="ARBA" id="ARBA00024647"/>
    </source>
</evidence>
<sequence length="893" mass="97154">MTREATRQRRTARKRSPAAEHQPLAEFVPSRRQYLELKSQYPNAVLLYRLGDFYEAFDDDARVVARDARITLTSRSFGRNGRVPMAGIPHHALNHYLARLLAAGHTVAIAEQVSEPGRGLVERAVTRVLTPGTVAEPALLPAGENRYLAAVCPRGERLGLAWVDVSTGEFAVIEFEGHEAEVLLAEELARLDPAECLIPDNLQSPMPLRGHVTRLEHWHFDPERARSSLLEHFRVRSLAACGCDEKPAAIGAAGAVLAYLNRTNTALLPLLAGLRTESIGSSVGLDAATRRNLELTRSFGTGGSRGSLLGVLGEPRTAMGSRALRRLVNRPLRDLPELRCRQAIVAALVADGGLRGHLARQLVATGDLERLTARITQGLAGVRDFLTLRTSLRAVEAIAEHLLASSPALRRLGEQIDLCLDLQELLDVAVVEDAEGARIRPGFSPALDAAIAEIRETRRWLASLERRERERTGIRSLKVGYNKVFGYYIEVTRPNLSLVPPDYIRKQTVATGERYVTTALKEAEARILAAEEEIAALEREALGRLSGVVTAHAARLLRTASQIAFLDALLALAEVAGRGGWVAPVLDDSEVLHIVAGRHPVVETSLASEPFTPNDCHIGGDGPRVLVVTGPNMGGKSTYLRQIALIVLLAQIGSFVPAAEARIGLVDRVFCRVGAQDDLAGGQSTFMVEMVETATILHQATRRSLVILDEIGRGTSTHDGMAIARAVLEDIHDRLGARTLFATHFLELAALEAELERVANVHVAALERDGRVVFLYKVRPGPANRAYGIQVSRLAGLPPWVAERAQTLLAELTSGQSTYQLVAREEPLAASQTAGGNEDVAYQLALTGFQPISSACQRLARELCALDLTSMTPREALDWLFEQQARLRGQPTM</sequence>
<dbReference type="Pfam" id="PF05192">
    <property type="entry name" value="MutS_III"/>
    <property type="match status" value="1"/>
</dbReference>
<keyword evidence="5 9" id="KW-0067">ATP-binding</keyword>
<dbReference type="Pfam" id="PF00488">
    <property type="entry name" value="MutS_V"/>
    <property type="match status" value="1"/>
</dbReference>
<dbReference type="GO" id="GO:0006298">
    <property type="term" value="P:mismatch repair"/>
    <property type="evidence" value="ECO:0007669"/>
    <property type="project" value="UniProtKB-UniRule"/>
</dbReference>
<dbReference type="InterPro" id="IPR016151">
    <property type="entry name" value="DNA_mismatch_repair_MutS_N"/>
</dbReference>
<dbReference type="NCBIfam" id="NF003810">
    <property type="entry name" value="PRK05399.1"/>
    <property type="match status" value="1"/>
</dbReference>
<organism evidence="13">
    <name type="scientific">Thermorudis peleae</name>
    <dbReference type="NCBI Taxonomy" id="1382356"/>
    <lineage>
        <taxon>Bacteria</taxon>
        <taxon>Pseudomonadati</taxon>
        <taxon>Thermomicrobiota</taxon>
        <taxon>Thermomicrobia</taxon>
        <taxon>Thermomicrobia incertae sedis</taxon>
        <taxon>Thermorudis</taxon>
    </lineage>
</organism>
<dbReference type="SUPFAM" id="SSF55271">
    <property type="entry name" value="DNA repair protein MutS, domain I"/>
    <property type="match status" value="1"/>
</dbReference>
<evidence type="ECO:0000256" key="3">
    <source>
        <dbReference type="ARBA" id="ARBA00022741"/>
    </source>
</evidence>
<dbReference type="GO" id="GO:0003684">
    <property type="term" value="F:damaged DNA binding"/>
    <property type="evidence" value="ECO:0007669"/>
    <property type="project" value="UniProtKB-UniRule"/>
</dbReference>
<dbReference type="InterPro" id="IPR017261">
    <property type="entry name" value="DNA_mismatch_repair_MutS/MSH"/>
</dbReference>
<proteinExistence type="inferred from homology"/>
<dbReference type="InterPro" id="IPR007861">
    <property type="entry name" value="DNA_mismatch_repair_MutS_clamp"/>
</dbReference>
<dbReference type="InterPro" id="IPR007860">
    <property type="entry name" value="DNA_mmatch_repair_MutS_con_dom"/>
</dbReference>
<dbReference type="HAMAP" id="MF_00096">
    <property type="entry name" value="MutS"/>
    <property type="match status" value="1"/>
</dbReference>
<evidence type="ECO:0000256" key="11">
    <source>
        <dbReference type="SAM" id="MobiDB-lite"/>
    </source>
</evidence>
<dbReference type="PROSITE" id="PS00486">
    <property type="entry name" value="DNA_MISMATCH_REPAIR_2"/>
    <property type="match status" value="1"/>
</dbReference>
<accession>A0A831TEG0</accession>
<dbReference type="Gene3D" id="3.40.1170.10">
    <property type="entry name" value="DNA repair protein MutS, domain I"/>
    <property type="match status" value="1"/>
</dbReference>
<feature type="domain" description="DNA mismatch repair proteins mutS family" evidence="12">
    <location>
        <begin position="704"/>
        <end position="720"/>
    </location>
</feature>
<evidence type="ECO:0000256" key="2">
    <source>
        <dbReference type="ARBA" id="ARBA00021982"/>
    </source>
</evidence>
<evidence type="ECO:0000256" key="6">
    <source>
        <dbReference type="ARBA" id="ARBA00023125"/>
    </source>
</evidence>
<dbReference type="InterPro" id="IPR027417">
    <property type="entry name" value="P-loop_NTPase"/>
</dbReference>
<dbReference type="GO" id="GO:0005829">
    <property type="term" value="C:cytosol"/>
    <property type="evidence" value="ECO:0007669"/>
    <property type="project" value="TreeGrafter"/>
</dbReference>
<dbReference type="SUPFAM" id="SSF48334">
    <property type="entry name" value="DNA repair protein MutS, domain III"/>
    <property type="match status" value="1"/>
</dbReference>
<dbReference type="AlphaFoldDB" id="A0A831TEG0"/>
<dbReference type="PANTHER" id="PTHR11361">
    <property type="entry name" value="DNA MISMATCH REPAIR PROTEIN MUTS FAMILY MEMBER"/>
    <property type="match status" value="1"/>
</dbReference>
<dbReference type="InterPro" id="IPR007695">
    <property type="entry name" value="DNA_mismatch_repair_MutS-lik_N"/>
</dbReference>
<feature type="region of interest" description="Disordered" evidence="11">
    <location>
        <begin position="1"/>
        <end position="22"/>
    </location>
</feature>
<protein>
    <recommendedName>
        <fullName evidence="2 9">DNA mismatch repair protein MutS</fullName>
    </recommendedName>
</protein>
<dbReference type="InterPro" id="IPR007696">
    <property type="entry name" value="DNA_mismatch_repair_MutS_core"/>
</dbReference>
<keyword evidence="6 9" id="KW-0238">DNA-binding</keyword>
<evidence type="ECO:0000256" key="7">
    <source>
        <dbReference type="ARBA" id="ARBA00023204"/>
    </source>
</evidence>
<dbReference type="NCBIfam" id="TIGR01070">
    <property type="entry name" value="mutS1"/>
    <property type="match status" value="1"/>
</dbReference>
<dbReference type="Pfam" id="PF05190">
    <property type="entry name" value="MutS_IV"/>
    <property type="match status" value="1"/>
</dbReference>
<gene>
    <name evidence="9 13" type="primary">mutS</name>
    <name evidence="13" type="ORF">ENP34_01190</name>
</gene>
<reference evidence="13" key="1">
    <citation type="journal article" date="2020" name="mSystems">
        <title>Genome- and Community-Level Interaction Insights into Carbon Utilization and Element Cycling Functions of Hydrothermarchaeota in Hydrothermal Sediment.</title>
        <authorList>
            <person name="Zhou Z."/>
            <person name="Liu Y."/>
            <person name="Xu W."/>
            <person name="Pan J."/>
            <person name="Luo Z.H."/>
            <person name="Li M."/>
        </authorList>
    </citation>
    <scope>NUCLEOTIDE SEQUENCE [LARGE SCALE GENOMIC DNA]</scope>
    <source>
        <strain evidence="13">SpSt-210</strain>
    </source>
</reference>
<dbReference type="GO" id="GO:0140664">
    <property type="term" value="F:ATP-dependent DNA damage sensor activity"/>
    <property type="evidence" value="ECO:0007669"/>
    <property type="project" value="InterPro"/>
</dbReference>
<dbReference type="InterPro" id="IPR045076">
    <property type="entry name" value="MutS"/>
</dbReference>
<keyword evidence="4 9" id="KW-0227">DNA damage</keyword>
<name>A0A831TEG0_9BACT</name>